<dbReference type="NCBIfam" id="NF041551">
    <property type="entry name" value="YlcI_YnfO_N"/>
    <property type="match status" value="1"/>
</dbReference>
<reference evidence="3" key="2">
    <citation type="submission" date="2018-07" db="EMBL/GenBank/DDBJ databases">
        <authorList>
            <consortium name="NCBI Pathogen Detection Project"/>
        </authorList>
    </citation>
    <scope>NUCLEOTIDE SEQUENCE</scope>
    <source>
        <strain evidence="2">11-0811</strain>
        <strain evidence="3">13-7445</strain>
    </source>
</reference>
<evidence type="ECO:0000313" key="2">
    <source>
        <dbReference type="EMBL" id="HAC6838932.1"/>
    </source>
</evidence>
<name>A0A3Y6QE23_SALET</name>
<reference evidence="3" key="1">
    <citation type="journal article" date="2018" name="Genome Biol.">
        <title>SKESA: strategic k-mer extension for scrupulous assemblies.</title>
        <authorList>
            <person name="Souvorov A."/>
            <person name="Agarwala R."/>
            <person name="Lipman D.J."/>
        </authorList>
    </citation>
    <scope>NUCLEOTIDE SEQUENCE</scope>
    <source>
        <strain evidence="2">11-0811</strain>
        <strain evidence="3">13-7445</strain>
    </source>
</reference>
<sequence>MQDKNTKAAFERAGSTKKNIRFEDALLEQIDVVAGKGNFSSWVKDACREKLRKAGIEPKA</sequence>
<protein>
    <submittedName>
        <fullName evidence="3">DUF3950 domain-containing protein</fullName>
    </submittedName>
</protein>
<evidence type="ECO:0000259" key="1">
    <source>
        <dbReference type="Pfam" id="PF13132"/>
    </source>
</evidence>
<proteinExistence type="predicted"/>
<dbReference type="AlphaFoldDB" id="A0A3Y6QE23"/>
<evidence type="ECO:0000313" key="3">
    <source>
        <dbReference type="EMBL" id="HAE6132461.1"/>
    </source>
</evidence>
<feature type="domain" description="DUF3950" evidence="1">
    <location>
        <begin position="26"/>
        <end position="51"/>
    </location>
</feature>
<organism evidence="3">
    <name type="scientific">Salmonella enterica subsp. enterica serovar Stanley</name>
    <dbReference type="NCBI Taxonomy" id="192953"/>
    <lineage>
        <taxon>Bacteria</taxon>
        <taxon>Pseudomonadati</taxon>
        <taxon>Pseudomonadota</taxon>
        <taxon>Gammaproteobacteria</taxon>
        <taxon>Enterobacterales</taxon>
        <taxon>Enterobacteriaceae</taxon>
        <taxon>Salmonella</taxon>
    </lineage>
</organism>
<dbReference type="RefSeq" id="WP_048590327.1">
    <property type="nucleotide sequence ID" value="NZ_CAAHDM010000014.1"/>
</dbReference>
<dbReference type="InterPro" id="IPR025030">
    <property type="entry name" value="DUF3950"/>
</dbReference>
<dbReference type="EMBL" id="DAAMIV010000005">
    <property type="protein sequence ID" value="HAC6838932.1"/>
    <property type="molecule type" value="Genomic_DNA"/>
</dbReference>
<gene>
    <name evidence="2" type="ORF">G0D70_15485</name>
    <name evidence="3" type="ORF">G4I88_002714</name>
</gene>
<accession>A0A3Y6QE23</accession>
<dbReference type="Pfam" id="PF13132">
    <property type="entry name" value="DUF3950"/>
    <property type="match status" value="1"/>
</dbReference>
<comment type="caution">
    <text evidence="3">The sequence shown here is derived from an EMBL/GenBank/DDBJ whole genome shotgun (WGS) entry which is preliminary data.</text>
</comment>
<dbReference type="EMBL" id="DAASLY010000006">
    <property type="protein sequence ID" value="HAE6132461.1"/>
    <property type="molecule type" value="Genomic_DNA"/>
</dbReference>